<gene>
    <name evidence="3" type="ORF">EV653_4809</name>
</gene>
<feature type="signal peptide" evidence="2">
    <location>
        <begin position="1"/>
        <end position="27"/>
    </location>
</feature>
<evidence type="ECO:0000313" key="4">
    <source>
        <dbReference type="Proteomes" id="UP000295146"/>
    </source>
</evidence>
<keyword evidence="2" id="KW-0732">Signal</keyword>
<name>A0A4R8C4H6_9ACTN</name>
<reference evidence="3 4" key="1">
    <citation type="submission" date="2019-03" db="EMBL/GenBank/DDBJ databases">
        <title>Genomic Encyclopedia of Type Strains, Phase III (KMG-III): the genomes of soil and plant-associated and newly described type strains.</title>
        <authorList>
            <person name="Whitman W."/>
        </authorList>
    </citation>
    <scope>NUCLEOTIDE SEQUENCE [LARGE SCALE GENOMIC DNA]</scope>
    <source>
        <strain evidence="3 4">VKM Ac-2573</strain>
    </source>
</reference>
<dbReference type="EMBL" id="SODP01000002">
    <property type="protein sequence ID" value="TDW70748.1"/>
    <property type="molecule type" value="Genomic_DNA"/>
</dbReference>
<feature type="chain" id="PRO_5038874036" description="Pyrroloquinoline-quinone binding quinoprotein" evidence="2">
    <location>
        <begin position="28"/>
        <end position="386"/>
    </location>
</feature>
<dbReference type="AlphaFoldDB" id="A0A4R8C4H6"/>
<accession>A0A4R8C4H6</accession>
<dbReference type="RefSeq" id="WP_134105897.1">
    <property type="nucleotide sequence ID" value="NZ_SODP01000002.1"/>
</dbReference>
<organism evidence="3 4">
    <name type="scientific">Kribbella pratensis</name>
    <dbReference type="NCBI Taxonomy" id="2512112"/>
    <lineage>
        <taxon>Bacteria</taxon>
        <taxon>Bacillati</taxon>
        <taxon>Actinomycetota</taxon>
        <taxon>Actinomycetes</taxon>
        <taxon>Propionibacteriales</taxon>
        <taxon>Kribbellaceae</taxon>
        <taxon>Kribbella</taxon>
    </lineage>
</organism>
<dbReference type="OrthoDB" id="3814002at2"/>
<comment type="caution">
    <text evidence="3">The sequence shown here is derived from an EMBL/GenBank/DDBJ whole genome shotgun (WGS) entry which is preliminary data.</text>
</comment>
<evidence type="ECO:0000313" key="3">
    <source>
        <dbReference type="EMBL" id="TDW70748.1"/>
    </source>
</evidence>
<feature type="compositionally biased region" description="Low complexity" evidence="1">
    <location>
        <begin position="43"/>
        <end position="58"/>
    </location>
</feature>
<keyword evidence="4" id="KW-1185">Reference proteome</keyword>
<evidence type="ECO:0000256" key="1">
    <source>
        <dbReference type="SAM" id="MobiDB-lite"/>
    </source>
</evidence>
<dbReference type="Proteomes" id="UP000295146">
    <property type="component" value="Unassembled WGS sequence"/>
</dbReference>
<sequence>MRVQNGRLVALVAAVAVGAIASGGALAYRQGPQTAEAEAAPLSTSPSPVTSNPTTTRPTPTPSKTPTPSSTPPAGPLKTKIVLDKLPTGRAPQIAYLTGRTIRGGAGGDIKVPGTADIQEVARLGSSALAVVAKGYGTEMLTIATDGRITARTPDITQIVTTDDGLGAAYVGSRLKDTGESMAGATIYAEQDQGRAGVEKVTVPGVWNTSLLGYLNGKVYFDAGTTQDGATSLYEWTPGESKATPLKAVPSAMAVSSVGTAGSLTTLADQNSCSSLLTVPAGKRLWRTCDYQIVGFTPDGATAIAGPMYQDGYGNGIAAVLDAKKGTLLHEWSGVFRQWVPEDDQHLLLLADTGEDTPASIIRCTVSTGACELATPPAKGALLIGD</sequence>
<feature type="region of interest" description="Disordered" evidence="1">
    <location>
        <begin position="36"/>
        <end position="78"/>
    </location>
</feature>
<evidence type="ECO:0000256" key="2">
    <source>
        <dbReference type="SAM" id="SignalP"/>
    </source>
</evidence>
<evidence type="ECO:0008006" key="5">
    <source>
        <dbReference type="Google" id="ProtNLM"/>
    </source>
</evidence>
<protein>
    <recommendedName>
        <fullName evidence="5">Pyrroloquinoline-quinone binding quinoprotein</fullName>
    </recommendedName>
</protein>
<feature type="compositionally biased region" description="Pro residues" evidence="1">
    <location>
        <begin position="59"/>
        <end position="75"/>
    </location>
</feature>
<proteinExistence type="predicted"/>